<evidence type="ECO:0000313" key="5">
    <source>
        <dbReference type="Proteomes" id="UP000774750"/>
    </source>
</evidence>
<feature type="compositionally biased region" description="Low complexity" evidence="1">
    <location>
        <begin position="78"/>
        <end position="90"/>
    </location>
</feature>
<feature type="compositionally biased region" description="Basic and acidic residues" evidence="1">
    <location>
        <begin position="61"/>
        <end position="77"/>
    </location>
</feature>
<gene>
    <name evidence="4" type="ORF">H6A12_02085</name>
</gene>
<dbReference type="SUPFAM" id="SSF88713">
    <property type="entry name" value="Glycoside hydrolase/deacetylase"/>
    <property type="match status" value="1"/>
</dbReference>
<dbReference type="GO" id="GO:0005975">
    <property type="term" value="P:carbohydrate metabolic process"/>
    <property type="evidence" value="ECO:0007669"/>
    <property type="project" value="InterPro"/>
</dbReference>
<sequence length="347" mass="37984">MFVLKRFHFLKLICCITACLMLSSCVSYQTPTLSSAESSESSITSTSEPTFEQTSSEEISEESKPESSEETSSKPESSKPASSKPSSSKPTESKPKPSEPESSTPPKPVTYPKSPKGLNTVYLTFDDGPTPMTPQVLDVLNEFGVKATFYVVSGPGAKYADYTKRAFDEGHEIAIHSACHDYKKIYQSKDAFFEDFTKTQNWIMEVTGSGTPTLQFRFPGGSSISKKWAAPSVMNEILHTAQSMGAVHNDWNVSAGDATYPRPSKDRLIQNILPAAMKLNEPVILMHDSKDNKNLCAALREIIPVMLEAGYTFDTISNIKNPAQHRIYSESGTPASGGGYVKRQFGA</sequence>
<reference evidence="4" key="1">
    <citation type="submission" date="2020-08" db="EMBL/GenBank/DDBJ databases">
        <authorList>
            <person name="Cejkova D."/>
            <person name="Kubasova T."/>
            <person name="Jahodarova E."/>
            <person name="Rychlik I."/>
        </authorList>
    </citation>
    <scope>NUCLEOTIDE SEQUENCE</scope>
    <source>
        <strain evidence="4">An559</strain>
    </source>
</reference>
<name>A0A938X7A0_9FIRM</name>
<keyword evidence="5" id="KW-1185">Reference proteome</keyword>
<evidence type="ECO:0000256" key="1">
    <source>
        <dbReference type="SAM" id="MobiDB-lite"/>
    </source>
</evidence>
<dbReference type="Proteomes" id="UP000774750">
    <property type="component" value="Unassembled WGS sequence"/>
</dbReference>
<accession>A0A938X7A0</accession>
<dbReference type="GO" id="GO:0016810">
    <property type="term" value="F:hydrolase activity, acting on carbon-nitrogen (but not peptide) bonds"/>
    <property type="evidence" value="ECO:0007669"/>
    <property type="project" value="InterPro"/>
</dbReference>
<feature type="compositionally biased region" description="Low complexity" evidence="1">
    <location>
        <begin position="34"/>
        <end position="57"/>
    </location>
</feature>
<dbReference type="AlphaFoldDB" id="A0A938X7A0"/>
<feature type="signal peptide" evidence="2">
    <location>
        <begin position="1"/>
        <end position="29"/>
    </location>
</feature>
<dbReference type="RefSeq" id="WP_204444291.1">
    <property type="nucleotide sequence ID" value="NZ_JACJKY010000002.1"/>
</dbReference>
<keyword evidence="2" id="KW-0732">Signal</keyword>
<dbReference type="PANTHER" id="PTHR10587:SF125">
    <property type="entry name" value="POLYSACCHARIDE DEACETYLASE YHEN-RELATED"/>
    <property type="match status" value="1"/>
</dbReference>
<reference evidence="4" key="2">
    <citation type="journal article" date="2021" name="Sci. Rep.">
        <title>The distribution of antibiotic resistance genes in chicken gut microbiota commensals.</title>
        <authorList>
            <person name="Juricova H."/>
            <person name="Matiasovicova J."/>
            <person name="Kubasova T."/>
            <person name="Cejkova D."/>
            <person name="Rychlik I."/>
        </authorList>
    </citation>
    <scope>NUCLEOTIDE SEQUENCE</scope>
    <source>
        <strain evidence="4">An559</strain>
    </source>
</reference>
<proteinExistence type="predicted"/>
<dbReference type="EMBL" id="JACJKY010000002">
    <property type="protein sequence ID" value="MBM6919954.1"/>
    <property type="molecule type" value="Genomic_DNA"/>
</dbReference>
<dbReference type="PANTHER" id="PTHR10587">
    <property type="entry name" value="GLYCOSYL TRANSFERASE-RELATED"/>
    <property type="match status" value="1"/>
</dbReference>
<evidence type="ECO:0000259" key="3">
    <source>
        <dbReference type="PROSITE" id="PS51677"/>
    </source>
</evidence>
<dbReference type="InterPro" id="IPR011330">
    <property type="entry name" value="Glyco_hydro/deAcase_b/a-brl"/>
</dbReference>
<dbReference type="CDD" id="cd10944">
    <property type="entry name" value="CE4_SmPgdA_like"/>
    <property type="match status" value="1"/>
</dbReference>
<dbReference type="Pfam" id="PF01522">
    <property type="entry name" value="Polysacc_deac_1"/>
    <property type="match status" value="1"/>
</dbReference>
<feature type="chain" id="PRO_5038866276" evidence="2">
    <location>
        <begin position="30"/>
        <end position="347"/>
    </location>
</feature>
<dbReference type="PROSITE" id="PS51257">
    <property type="entry name" value="PROKAR_LIPOPROTEIN"/>
    <property type="match status" value="1"/>
</dbReference>
<protein>
    <submittedName>
        <fullName evidence="4">Polysaccharide deacetylase</fullName>
    </submittedName>
</protein>
<evidence type="ECO:0000313" key="4">
    <source>
        <dbReference type="EMBL" id="MBM6919954.1"/>
    </source>
</evidence>
<evidence type="ECO:0000256" key="2">
    <source>
        <dbReference type="SAM" id="SignalP"/>
    </source>
</evidence>
<dbReference type="Gene3D" id="3.20.20.370">
    <property type="entry name" value="Glycoside hydrolase/deacetylase"/>
    <property type="match status" value="1"/>
</dbReference>
<comment type="caution">
    <text evidence="4">The sequence shown here is derived from an EMBL/GenBank/DDBJ whole genome shotgun (WGS) entry which is preliminary data.</text>
</comment>
<feature type="region of interest" description="Disordered" evidence="1">
    <location>
        <begin position="34"/>
        <end position="115"/>
    </location>
</feature>
<dbReference type="PROSITE" id="PS51677">
    <property type="entry name" value="NODB"/>
    <property type="match status" value="1"/>
</dbReference>
<organism evidence="4 5">
    <name type="scientific">Merdimmobilis hominis</name>
    <dbReference type="NCBI Taxonomy" id="2897707"/>
    <lineage>
        <taxon>Bacteria</taxon>
        <taxon>Bacillati</taxon>
        <taxon>Bacillota</taxon>
        <taxon>Clostridia</taxon>
        <taxon>Eubacteriales</taxon>
        <taxon>Oscillospiraceae</taxon>
        <taxon>Merdimmobilis</taxon>
    </lineage>
</organism>
<dbReference type="InterPro" id="IPR002509">
    <property type="entry name" value="NODB_dom"/>
</dbReference>
<dbReference type="InterPro" id="IPR050248">
    <property type="entry name" value="Polysacc_deacetylase_ArnD"/>
</dbReference>
<feature type="domain" description="NodB homology" evidence="3">
    <location>
        <begin position="119"/>
        <end position="314"/>
    </location>
</feature>